<feature type="repeat" description="ANK" evidence="3">
    <location>
        <begin position="874"/>
        <end position="906"/>
    </location>
</feature>
<evidence type="ECO:0000313" key="7">
    <source>
        <dbReference type="Proteomes" id="UP000652219"/>
    </source>
</evidence>
<feature type="region of interest" description="Disordered" evidence="4">
    <location>
        <begin position="1676"/>
        <end position="1700"/>
    </location>
</feature>
<evidence type="ECO:0000256" key="3">
    <source>
        <dbReference type="PROSITE-ProRule" id="PRU00023"/>
    </source>
</evidence>
<feature type="domain" description="Nephrocystin 3-like N-terminal" evidence="5">
    <location>
        <begin position="80"/>
        <end position="241"/>
    </location>
</feature>
<dbReference type="Pfam" id="PF24883">
    <property type="entry name" value="NPHP3_N"/>
    <property type="match status" value="1"/>
</dbReference>
<dbReference type="PROSITE" id="PS50297">
    <property type="entry name" value="ANK_REP_REGION"/>
    <property type="match status" value="3"/>
</dbReference>
<accession>A0A8H6IQW2</accession>
<keyword evidence="2 3" id="KW-0040">ANK repeat</keyword>
<dbReference type="InterPro" id="IPR036770">
    <property type="entry name" value="Ankyrin_rpt-contain_sf"/>
</dbReference>
<dbReference type="SMART" id="SM00248">
    <property type="entry name" value="ANK"/>
    <property type="match status" value="22"/>
</dbReference>
<feature type="repeat" description="ANK" evidence="3">
    <location>
        <begin position="1237"/>
        <end position="1269"/>
    </location>
</feature>
<evidence type="ECO:0000256" key="1">
    <source>
        <dbReference type="ARBA" id="ARBA00022737"/>
    </source>
</evidence>
<dbReference type="PROSITE" id="PS50088">
    <property type="entry name" value="ANK_REPEAT"/>
    <property type="match status" value="5"/>
</dbReference>
<evidence type="ECO:0000259" key="5">
    <source>
        <dbReference type="Pfam" id="PF24883"/>
    </source>
</evidence>
<feature type="repeat" description="ANK" evidence="3">
    <location>
        <begin position="724"/>
        <end position="756"/>
    </location>
</feature>
<reference evidence="6 7" key="1">
    <citation type="journal article" date="2020" name="Phytopathology">
        <title>Genome Sequence Resources of Colletotrichum truncatum, C. plurivorum, C. musicola, and C. sojae: Four Species Pathogenic to Soybean (Glycine max).</title>
        <authorList>
            <person name="Rogerio F."/>
            <person name="Boufleur T.R."/>
            <person name="Ciampi-Guillardi M."/>
            <person name="Sukno S.A."/>
            <person name="Thon M.R."/>
            <person name="Massola Junior N.S."/>
            <person name="Baroncelli R."/>
        </authorList>
    </citation>
    <scope>NUCLEOTIDE SEQUENCE [LARGE SCALE GENOMIC DNA]</scope>
    <source>
        <strain evidence="6 7">LFN0009</strain>
    </source>
</reference>
<feature type="region of interest" description="Disordered" evidence="4">
    <location>
        <begin position="2089"/>
        <end position="2109"/>
    </location>
</feature>
<dbReference type="SUPFAM" id="SSF48403">
    <property type="entry name" value="Ankyrin repeat"/>
    <property type="match status" value="4"/>
</dbReference>
<keyword evidence="1" id="KW-0677">Repeat</keyword>
<dbReference type="Pfam" id="PF12796">
    <property type="entry name" value="Ank_2"/>
    <property type="match status" value="2"/>
</dbReference>
<evidence type="ECO:0000256" key="2">
    <source>
        <dbReference type="ARBA" id="ARBA00023043"/>
    </source>
</evidence>
<dbReference type="InterPro" id="IPR027417">
    <property type="entry name" value="P-loop_NTPase"/>
</dbReference>
<sequence length="2109" mass="233326">MVSNFFFGSSAPGKTPGPGGSGDGDDPVVITRDDVSDFNEDNVLPQPAEKIAKVRAWLQPTDYDDVSSEYRKHLASHLHGTGRWLLSSVAYREWHDGKNDGLLWIRGIPGSGKSVSAASLTHQLAQEGVPVLYFFFRQIIDANHSPAAAVRDWLDQILKFSPPLQLELRGLVDKKTKLETLSFEDLWGHLRAALSQIPKAYCVVDALDEMDRGEHTELFLKSLVSLSQWRPAELKVVITSRPVPSVEIPLRTAKAINIRLEEDMVDVDIATYVKDRLASSSIPVEDHTAIQEAVPGRANGLFLYAKLAMDAFLRPEADTRQVLRELPQDLNVMYSDLLREHARRSGVPHDTQLLITQWVTHANRPLRLLEVAEMLNVTQPPRDGRRGSLQETKDLVRAACGPLLEILPDETICVVHHSLTEFLNGATRQPGARGCDYPVLDFGATHNRLALACLMYLQSGCLEQVRAEVRPMTDQYVMRWGELSEYWLASPFLRYARANWHVHVRKAASAGFDQEEVNNMLETFLAGETLRKWAYLAQMLERKHDSNPLLIAIRLGLTGYVERLLRKAATAESEEEEAKNKMAMAYAAGSGSEEIVRLLLQHGEDTSVPDERGHTALMKAVSGNHRNIVVILLEAGADPFIKKAPNTLPHYDNVWGSRRETTAFESACQHGHDEVAIAFLPYFKTSRKVNWAFGRAVDARRHAVVEKILESELADVDVDIFNYKNSTALFIACEMRDPRMIKLLLEAGADARRIKGMPGIYEETESVGLSPLHVLASGRHHAASTATPEATVECFELLLAARADVHQRGFDGLTPLLQATDAVAVRMLLNAGADPNAANRVGETLLHTTEDGEIIQVLLENAKTDANLKTILREGFTPLFEALSTGNLGKAILLLRHGAGALEVDKHGNGAFHHVLGIPTRDSPVLAEQKRLLVESLLESGADVNFRNPRGQTPLHWFSRDVRAFGGRLEKIDDDLPATLLRAGASLEEKDDRGRIPLFEFIMTGSGWNGYAECVEACEKMAPPGGLRDINDSEGKNLLLGYIFAKGNDVKFVRYLVEHGVDPHQTDNDGNTLWHGALPFYCSVCFGQDTHKPTLFDKFIRMGVSPDLPNRTGRTALHVVSGLLPRPIRDLRCKNERVKRGEVTVFNYVLGLVADVDCPDEKGVTPLHLASTFSEWQTRRLLEAGADPRKATREGLTALHLAARSRKPNIIGIVLEHLRASSTVEEVASIVNMRDTLGRTALYYACAAGRVAAVRLLVQAGAEVRTETFEESPWHGCIRFQEDDEKEDSDYSYNSRQNRSDEGPDNGGVTIADDTPPRQPTDSSSWAATDMPLGRLDEVLEKLERAGGACMQVIDEAITSAARRGFDYTVASLLVTRASLGFPEPYTTDDPTAAACVERARDNRVVETDKKQHGPAWVKKRRDDYRAEGLARRRSPELRKEELLKKDCLEVDGRGSTLINRLISDGNAVDLACLLTHEAASKFDDADWCQKHEKNMYKMLQPLLFDACDCEEPNMDVIRVLVETVGVDVNCRHRTPTNRSFSSNVADANGGGVLHALVRSQRWWHIAQALPYLVKMGADTEIKDKGGLTPLGAALESLGTVVFDLRVVEALLELGADPNAANGKGRSCLANVVGNIEMVRLLVRRGAVVTQPALVSAIDAGDCEVLEALLSGETDPNVRQKAEEERRRAEARKPKKPASPWATFSFGDDAKDTLSVAEMYPLHYAARRYALEGTDDAGRETCERMIRILLDHGADPEAPYEKSTVVHEVFSLNRFPRLFLELPALDLEARDAAGETLLLRLCHGEHHNNRPRNPFPRARPPLSDPELRPVMTLIRRGADIRARDHPGNNALHHLFGLTRKSHYGPHFDREAVEHIVRNAPELVNEAREEDGWAPLHLALLHHGTADGMFLELAGQLLDAGADPLVRGTSGDTPLHVLMADYWEVPDDAVVGELRRELFHRLVAAGADVNARNAEGETPIFSFFRGGGRASPRDQPQAGEKASGRFERPLFQFWEEVGVDWAAVNGSGASLLHVVAADKSGSREGERNRQRFEFLMRKGLNELAEDSRHRTALDIASALDNKVVLGLFERKKPGAGEEGKRPEAGGVGSS</sequence>
<feature type="compositionally biased region" description="Basic and acidic residues" evidence="4">
    <location>
        <begin position="2089"/>
        <end position="2102"/>
    </location>
</feature>
<gene>
    <name evidence="6" type="ORF">CSOJ01_14311</name>
</gene>
<keyword evidence="7" id="KW-1185">Reference proteome</keyword>
<dbReference type="PANTHER" id="PTHR24123:SF33">
    <property type="entry name" value="PROTEIN HOS4"/>
    <property type="match status" value="1"/>
</dbReference>
<dbReference type="SUPFAM" id="SSF52540">
    <property type="entry name" value="P-loop containing nucleoside triphosphate hydrolases"/>
    <property type="match status" value="1"/>
</dbReference>
<feature type="repeat" description="ANK" evidence="3">
    <location>
        <begin position="579"/>
        <end position="611"/>
    </location>
</feature>
<feature type="repeat" description="ANK" evidence="3">
    <location>
        <begin position="612"/>
        <end position="644"/>
    </location>
</feature>
<dbReference type="Gene3D" id="1.25.40.20">
    <property type="entry name" value="Ankyrin repeat-containing domain"/>
    <property type="match status" value="8"/>
</dbReference>
<dbReference type="EMBL" id="WIGN01000473">
    <property type="protein sequence ID" value="KAF6791671.1"/>
    <property type="molecule type" value="Genomic_DNA"/>
</dbReference>
<proteinExistence type="predicted"/>
<feature type="region of interest" description="Disordered" evidence="4">
    <location>
        <begin position="1285"/>
        <end position="1330"/>
    </location>
</feature>
<feature type="compositionally biased region" description="Basic and acidic residues" evidence="4">
    <location>
        <begin position="1676"/>
        <end position="1692"/>
    </location>
</feature>
<dbReference type="InterPro" id="IPR056884">
    <property type="entry name" value="NPHP3-like_N"/>
</dbReference>
<dbReference type="Proteomes" id="UP000652219">
    <property type="component" value="Unassembled WGS sequence"/>
</dbReference>
<evidence type="ECO:0000313" key="6">
    <source>
        <dbReference type="EMBL" id="KAF6791671.1"/>
    </source>
</evidence>
<name>A0A8H6IQW2_9PEZI</name>
<dbReference type="InterPro" id="IPR002110">
    <property type="entry name" value="Ankyrin_rpt"/>
</dbReference>
<dbReference type="InterPro" id="IPR051165">
    <property type="entry name" value="Multifunctional_ANK_Repeat"/>
</dbReference>
<dbReference type="Gene3D" id="3.40.50.300">
    <property type="entry name" value="P-loop containing nucleotide triphosphate hydrolases"/>
    <property type="match status" value="1"/>
</dbReference>
<protein>
    <submittedName>
        <fullName evidence="6">Ankyrin repeat-containing protein</fullName>
    </submittedName>
</protein>
<dbReference type="PANTHER" id="PTHR24123">
    <property type="entry name" value="ANKYRIN REPEAT-CONTAINING"/>
    <property type="match status" value="1"/>
</dbReference>
<evidence type="ECO:0000256" key="4">
    <source>
        <dbReference type="SAM" id="MobiDB-lite"/>
    </source>
</evidence>
<organism evidence="6 7">
    <name type="scientific">Colletotrichum sojae</name>
    <dbReference type="NCBI Taxonomy" id="2175907"/>
    <lineage>
        <taxon>Eukaryota</taxon>
        <taxon>Fungi</taxon>
        <taxon>Dikarya</taxon>
        <taxon>Ascomycota</taxon>
        <taxon>Pezizomycotina</taxon>
        <taxon>Sordariomycetes</taxon>
        <taxon>Hypocreomycetidae</taxon>
        <taxon>Glomerellales</taxon>
        <taxon>Glomerellaceae</taxon>
        <taxon>Colletotrichum</taxon>
        <taxon>Colletotrichum orchidearum species complex</taxon>
    </lineage>
</organism>
<comment type="caution">
    <text evidence="6">The sequence shown here is derived from an EMBL/GenBank/DDBJ whole genome shotgun (WGS) entry which is preliminary data.</text>
</comment>
<feature type="region of interest" description="Disordered" evidence="4">
    <location>
        <begin position="1"/>
        <end position="32"/>
    </location>
</feature>